<dbReference type="PROSITE" id="PS50158">
    <property type="entry name" value="ZF_CCHC"/>
    <property type="match status" value="1"/>
</dbReference>
<dbReference type="EMBL" id="CAKOFQ010006849">
    <property type="protein sequence ID" value="CAH1976548.1"/>
    <property type="molecule type" value="Genomic_DNA"/>
</dbReference>
<dbReference type="GO" id="GO:0008270">
    <property type="term" value="F:zinc ion binding"/>
    <property type="evidence" value="ECO:0007669"/>
    <property type="project" value="UniProtKB-KW"/>
</dbReference>
<dbReference type="AlphaFoldDB" id="A0A9P0KL60"/>
<reference evidence="3" key="1">
    <citation type="submission" date="2022-03" db="EMBL/GenBank/DDBJ databases">
        <authorList>
            <person name="Sayadi A."/>
        </authorList>
    </citation>
    <scope>NUCLEOTIDE SEQUENCE</scope>
</reference>
<protein>
    <recommendedName>
        <fullName evidence="2">CCHC-type domain-containing protein</fullName>
    </recommendedName>
</protein>
<dbReference type="OrthoDB" id="6778903at2759"/>
<dbReference type="GO" id="GO:0003676">
    <property type="term" value="F:nucleic acid binding"/>
    <property type="evidence" value="ECO:0007669"/>
    <property type="project" value="InterPro"/>
</dbReference>
<evidence type="ECO:0000256" key="1">
    <source>
        <dbReference type="PROSITE-ProRule" id="PRU00047"/>
    </source>
</evidence>
<dbReference type="Gene3D" id="4.10.60.10">
    <property type="entry name" value="Zinc finger, CCHC-type"/>
    <property type="match status" value="1"/>
</dbReference>
<accession>A0A9P0KL60</accession>
<dbReference type="InterPro" id="IPR001878">
    <property type="entry name" value="Znf_CCHC"/>
</dbReference>
<gene>
    <name evidence="3" type="ORF">ACAOBT_LOCUS12175</name>
</gene>
<evidence type="ECO:0000313" key="3">
    <source>
        <dbReference type="EMBL" id="CAH1976548.1"/>
    </source>
</evidence>
<dbReference type="SUPFAM" id="SSF57756">
    <property type="entry name" value="Retrovirus zinc finger-like domains"/>
    <property type="match status" value="1"/>
</dbReference>
<proteinExistence type="predicted"/>
<sequence>MVNHRPSEGCSLYDFCFEHIARINKLRAGFSDCDKVSLIIGAINDVNITSAVEAANIRNPHILAAYLKNKTYTGRGKPLKSEVQQSINQSGRLGASDNIVRSSTIHQNVNCTTCGNRGHERNDCKHRNKICNFCRIKGHIEVNCFKKRKNSSEPGRWDNSTKSSKVKQKIEQVKLIKSQNSASKFFKKIFLDGNLIEAFVDFGSDCSLIKLAIVQELGLTLKPLGEKVTLSGFMGIGTVVTQFVEVMTQIDQTFGTNMTSGWPCSPTLCLSCSPTLGLSLLTGRSTVAGGR</sequence>
<evidence type="ECO:0000259" key="2">
    <source>
        <dbReference type="PROSITE" id="PS50158"/>
    </source>
</evidence>
<evidence type="ECO:0000313" key="4">
    <source>
        <dbReference type="Proteomes" id="UP001152888"/>
    </source>
</evidence>
<keyword evidence="1" id="KW-0862">Zinc</keyword>
<dbReference type="InterPro" id="IPR021109">
    <property type="entry name" value="Peptidase_aspartic_dom_sf"/>
</dbReference>
<dbReference type="Proteomes" id="UP001152888">
    <property type="component" value="Unassembled WGS sequence"/>
</dbReference>
<keyword evidence="4" id="KW-1185">Reference proteome</keyword>
<organism evidence="3 4">
    <name type="scientific">Acanthoscelides obtectus</name>
    <name type="common">Bean weevil</name>
    <name type="synonym">Bruchus obtectus</name>
    <dbReference type="NCBI Taxonomy" id="200917"/>
    <lineage>
        <taxon>Eukaryota</taxon>
        <taxon>Metazoa</taxon>
        <taxon>Ecdysozoa</taxon>
        <taxon>Arthropoda</taxon>
        <taxon>Hexapoda</taxon>
        <taxon>Insecta</taxon>
        <taxon>Pterygota</taxon>
        <taxon>Neoptera</taxon>
        <taxon>Endopterygota</taxon>
        <taxon>Coleoptera</taxon>
        <taxon>Polyphaga</taxon>
        <taxon>Cucujiformia</taxon>
        <taxon>Chrysomeloidea</taxon>
        <taxon>Chrysomelidae</taxon>
        <taxon>Bruchinae</taxon>
        <taxon>Bruchini</taxon>
        <taxon>Acanthoscelides</taxon>
    </lineage>
</organism>
<feature type="domain" description="CCHC-type" evidence="2">
    <location>
        <begin position="111"/>
        <end position="125"/>
    </location>
</feature>
<name>A0A9P0KL60_ACAOB</name>
<dbReference type="InterPro" id="IPR036875">
    <property type="entry name" value="Znf_CCHC_sf"/>
</dbReference>
<dbReference type="SUPFAM" id="SSF50630">
    <property type="entry name" value="Acid proteases"/>
    <property type="match status" value="1"/>
</dbReference>
<keyword evidence="1" id="KW-0863">Zinc-finger</keyword>
<comment type="caution">
    <text evidence="3">The sequence shown here is derived from an EMBL/GenBank/DDBJ whole genome shotgun (WGS) entry which is preliminary data.</text>
</comment>
<keyword evidence="1" id="KW-0479">Metal-binding</keyword>